<dbReference type="InterPro" id="IPR026341">
    <property type="entry name" value="T9SS_type_B"/>
</dbReference>
<dbReference type="InterPro" id="IPR011048">
    <property type="entry name" value="Haem_d1_sf"/>
</dbReference>
<dbReference type="AlphaFoldDB" id="A0A9E6ZSI1"/>
<dbReference type="CDD" id="cd00096">
    <property type="entry name" value="Ig"/>
    <property type="match status" value="1"/>
</dbReference>
<sequence length="918" mass="100732">MNLKALAGFICIIFIIPFSYSQGETSNWYFGENAGLRFNNDGTVSPVTNGQLNTREGCATISDAFGNLLFYTDGINVWNSNHQLMPNGTGLYGDPSSSQSAIIVPQPDNENMYFIFTVDTSVNLTGDPDFGFNYSVVDMTRDNNNGDVTSKNINLLHSCTEKISAVVKDCFSGSIWVMTFAANDGISEIADTFYSFEVNAAGVNTTPVKSTFSGITTEDPARTDARGYLKISPDGTKAATAHVRDGLYLYDFNVNTGRFSNQQKLIINTANNFPYGVEFSPNNQFLYVNTYNDIPVNSPGQNSSSLLQFDLFASDIEASQVILDERVDLYRGALQLGSNGKVYRALSPSYDTGSNFLGIINNPDLPGTTSDYQHNALNLGSRRSSQGLPPFIQSLFNKVDIIKSSTSTTSSILDLCIGESYTLQAENIPGATYVWMKDGTVLPNTTYSLEINNATSADSGLYEMEMTVNPGDCPTIGEAAVTVYDLPNVNNTSLTACDFLGNSDGITVFNLADADHLITNENNVTIEYYHDLNSYNNGDTPITGIDEYINSDPNQTLVAVVTNEGGCSSIANIDLIVNTAAAGTASIPHYFNCDENTDDNILSAHFDLNEIAGDFSGFNSNFYQNLDDLSYEENPLSGNLLFNHKTTIYVKLEDDDGNCMGVETFTLMVDEKPNLNIPAQENIICLNNPSLTLNASAGYDRYAWYYINQNNEETLISALQNPVINQAGNYRLEVSYIHNDLGTTRSCSDSEIITVSASDIATITGDTQINDLSSENSVIVIAQGEGDYEYSLNEDGPYQESNVFENVPPGFMTIYVRDKNGCGVSEKEIAVIGYPKFFTPNNDGMNDYWNIQGLSEIFQQNTDILIFDRFGKLITRVLPTGLGWNGTFNGKIMPATDYWFTLQLSDGRNFKGHFTLKR</sequence>
<dbReference type="NCBIfam" id="TIGR04131">
    <property type="entry name" value="Bac_Flav_CTERM"/>
    <property type="match status" value="1"/>
</dbReference>
<dbReference type="InterPro" id="IPR036179">
    <property type="entry name" value="Ig-like_dom_sf"/>
</dbReference>
<reference evidence="1" key="1">
    <citation type="submission" date="2022-03" db="EMBL/GenBank/DDBJ databases">
        <title>Description of Abyssus ytuae gen. nov., sp. nov., a novel member of the family Flavobacteriaceae isolated from the sediment of Mariana Trench.</title>
        <authorList>
            <person name="Zhang J."/>
            <person name="Xu X."/>
        </authorList>
    </citation>
    <scope>NUCLEOTIDE SEQUENCE</scope>
    <source>
        <strain evidence="1">MT3330</strain>
    </source>
</reference>
<protein>
    <submittedName>
        <fullName evidence="1">T9SS type B sorting domain-containing protein</fullName>
    </submittedName>
</protein>
<dbReference type="EMBL" id="CP094358">
    <property type="protein sequence ID" value="UOB17053.1"/>
    <property type="molecule type" value="Genomic_DNA"/>
</dbReference>
<gene>
    <name evidence="1" type="ORF">MQE35_15095</name>
</gene>
<dbReference type="Gene3D" id="2.60.40.10">
    <property type="entry name" value="Immunoglobulins"/>
    <property type="match status" value="1"/>
</dbReference>
<dbReference type="SUPFAM" id="SSF51004">
    <property type="entry name" value="C-terminal (heme d1) domain of cytochrome cd1-nitrite reductase"/>
    <property type="match status" value="1"/>
</dbReference>
<name>A0A9E6ZSI1_9FLAO</name>
<proteinExistence type="predicted"/>
<dbReference type="KEGG" id="fbm:MQE35_15095"/>
<evidence type="ECO:0000313" key="1">
    <source>
        <dbReference type="EMBL" id="UOB17053.1"/>
    </source>
</evidence>
<evidence type="ECO:0000313" key="2">
    <source>
        <dbReference type="Proteomes" id="UP000831290"/>
    </source>
</evidence>
<accession>A0A9E6ZSI1</accession>
<dbReference type="Pfam" id="PF13585">
    <property type="entry name" value="CHU_C"/>
    <property type="match status" value="1"/>
</dbReference>
<dbReference type="SUPFAM" id="SSF48726">
    <property type="entry name" value="Immunoglobulin"/>
    <property type="match status" value="1"/>
</dbReference>
<organism evidence="1 2">
    <name type="scientific">Abyssalbus ytuae</name>
    <dbReference type="NCBI Taxonomy" id="2926907"/>
    <lineage>
        <taxon>Bacteria</taxon>
        <taxon>Pseudomonadati</taxon>
        <taxon>Bacteroidota</taxon>
        <taxon>Flavobacteriia</taxon>
        <taxon>Flavobacteriales</taxon>
        <taxon>Flavobacteriaceae</taxon>
        <taxon>Abyssalbus</taxon>
    </lineage>
</organism>
<dbReference type="InterPro" id="IPR013783">
    <property type="entry name" value="Ig-like_fold"/>
</dbReference>
<dbReference type="RefSeq" id="WP_255842318.1">
    <property type="nucleotide sequence ID" value="NZ_CP094358.1"/>
</dbReference>
<keyword evidence="2" id="KW-1185">Reference proteome</keyword>
<dbReference type="Proteomes" id="UP000831290">
    <property type="component" value="Chromosome"/>
</dbReference>